<comment type="caution">
    <text evidence="10">The sequence shown here is derived from an EMBL/GenBank/DDBJ whole genome shotgun (WGS) entry which is preliminary data.</text>
</comment>
<dbReference type="EMBL" id="NCKU01002519">
    <property type="protein sequence ID" value="RWS09406.1"/>
    <property type="molecule type" value="Genomic_DNA"/>
</dbReference>
<evidence type="ECO:0000256" key="6">
    <source>
        <dbReference type="ARBA" id="ARBA00022825"/>
    </source>
</evidence>
<name>A0A3S3P774_9ACAR</name>
<protein>
    <submittedName>
        <fullName evidence="10">Neuroendocrine convertase 1-like protein</fullName>
    </submittedName>
</protein>
<dbReference type="FunFam" id="2.60.120.260:FF:000006">
    <property type="entry name" value="Proprotein convertase subtilisin/kexin type 5"/>
    <property type="match status" value="1"/>
</dbReference>
<dbReference type="Gene3D" id="3.40.50.200">
    <property type="entry name" value="Peptidase S8/S53 domain"/>
    <property type="match status" value="2"/>
</dbReference>
<dbReference type="GO" id="GO:0016020">
    <property type="term" value="C:membrane"/>
    <property type="evidence" value="ECO:0007669"/>
    <property type="project" value="TreeGrafter"/>
</dbReference>
<dbReference type="Pfam" id="PF01483">
    <property type="entry name" value="P_proprotein"/>
    <property type="match status" value="1"/>
</dbReference>
<evidence type="ECO:0000256" key="8">
    <source>
        <dbReference type="ARBA" id="ARBA00023180"/>
    </source>
</evidence>
<dbReference type="SUPFAM" id="SSF49785">
    <property type="entry name" value="Galactose-binding domain-like"/>
    <property type="match status" value="1"/>
</dbReference>
<keyword evidence="4" id="KW-0732">Signal</keyword>
<comment type="similarity">
    <text evidence="1">Belongs to the peptidase S8 family. Furin subfamily.</text>
</comment>
<dbReference type="GO" id="GO:0004252">
    <property type="term" value="F:serine-type endopeptidase activity"/>
    <property type="evidence" value="ECO:0007669"/>
    <property type="project" value="InterPro"/>
</dbReference>
<dbReference type="Pfam" id="PF16470">
    <property type="entry name" value="S8_pro-domain"/>
    <property type="match status" value="1"/>
</dbReference>
<keyword evidence="8" id="KW-0325">Glycoprotein</keyword>
<proteinExistence type="inferred from homology"/>
<keyword evidence="6" id="KW-0720">Serine protease</keyword>
<evidence type="ECO:0000313" key="11">
    <source>
        <dbReference type="Proteomes" id="UP000285301"/>
    </source>
</evidence>
<keyword evidence="2" id="KW-0645">Protease</keyword>
<evidence type="ECO:0000256" key="4">
    <source>
        <dbReference type="ARBA" id="ARBA00022729"/>
    </source>
</evidence>
<keyword evidence="11" id="KW-1185">Reference proteome</keyword>
<dbReference type="SUPFAM" id="SSF52743">
    <property type="entry name" value="Subtilisin-like"/>
    <property type="match status" value="2"/>
</dbReference>
<evidence type="ECO:0000313" key="10">
    <source>
        <dbReference type="EMBL" id="RWS09406.1"/>
    </source>
</evidence>
<sequence length="357" mass="40689">MARQIPEFERHYTFVKLSSGSRNESEISDYSDRLKKDVKVKKVEYQTQVVREKRVNGYTKRSRANKISFNDELWKHQWYLGGNDSLGSPYHALKVNEVWRLGYTGNGIVVTVIADGMLIHFMISFKIEKYGTSSAASLASGIIALVLEAKDIQHLVAITSDPKPLDPTGWRVNGAGLIYNNKFGFGLMNAEAMVKKALNWTNVPPKSSCTVELLFERLPLTIFSLKPNFINFLTNGCKNTTNEVNIIEHVQVTLSISYPIRGYLEMLLISPSNSISKLLSQRKFDKSPRGFKNWEFSSVHFWGERPHGLWTLVIKAKVLLVCSLSLKDTQYFSYFGLKERNISQRNVDESLFNDSRN</sequence>
<evidence type="ECO:0000256" key="5">
    <source>
        <dbReference type="ARBA" id="ARBA00022801"/>
    </source>
</evidence>
<dbReference type="PROSITE" id="PS51829">
    <property type="entry name" value="P_HOMO_B"/>
    <property type="match status" value="1"/>
</dbReference>
<dbReference type="PANTHER" id="PTHR42884">
    <property type="entry name" value="PROPROTEIN CONVERTASE SUBTILISIN/KEXIN-RELATED"/>
    <property type="match status" value="1"/>
</dbReference>
<evidence type="ECO:0000259" key="9">
    <source>
        <dbReference type="PROSITE" id="PS51829"/>
    </source>
</evidence>
<evidence type="ECO:0000256" key="3">
    <source>
        <dbReference type="ARBA" id="ARBA00022685"/>
    </source>
</evidence>
<keyword evidence="5" id="KW-0378">Hydrolase</keyword>
<dbReference type="InterPro" id="IPR008979">
    <property type="entry name" value="Galactose-bd-like_sf"/>
</dbReference>
<dbReference type="InterPro" id="IPR002884">
    <property type="entry name" value="P_dom"/>
</dbReference>
<dbReference type="GO" id="GO:0016485">
    <property type="term" value="P:protein processing"/>
    <property type="evidence" value="ECO:0007669"/>
    <property type="project" value="TreeGrafter"/>
</dbReference>
<evidence type="ECO:0000256" key="7">
    <source>
        <dbReference type="ARBA" id="ARBA00023145"/>
    </source>
</evidence>
<evidence type="ECO:0000256" key="2">
    <source>
        <dbReference type="ARBA" id="ARBA00022670"/>
    </source>
</evidence>
<feature type="domain" description="P/Homo B" evidence="9">
    <location>
        <begin position="202"/>
        <end position="345"/>
    </location>
</feature>
<dbReference type="OrthoDB" id="300641at2759"/>
<dbReference type="PANTHER" id="PTHR42884:SF14">
    <property type="entry name" value="NEUROENDOCRINE CONVERTASE 1"/>
    <property type="match status" value="1"/>
</dbReference>
<dbReference type="InterPro" id="IPR036852">
    <property type="entry name" value="Peptidase_S8/S53_dom_sf"/>
</dbReference>
<organism evidence="10 11">
    <name type="scientific">Dinothrombium tinctorium</name>
    <dbReference type="NCBI Taxonomy" id="1965070"/>
    <lineage>
        <taxon>Eukaryota</taxon>
        <taxon>Metazoa</taxon>
        <taxon>Ecdysozoa</taxon>
        <taxon>Arthropoda</taxon>
        <taxon>Chelicerata</taxon>
        <taxon>Arachnida</taxon>
        <taxon>Acari</taxon>
        <taxon>Acariformes</taxon>
        <taxon>Trombidiformes</taxon>
        <taxon>Prostigmata</taxon>
        <taxon>Anystina</taxon>
        <taxon>Parasitengona</taxon>
        <taxon>Trombidioidea</taxon>
        <taxon>Trombidiidae</taxon>
        <taxon>Dinothrombium</taxon>
    </lineage>
</organism>
<reference evidence="10 11" key="1">
    <citation type="journal article" date="2018" name="Gigascience">
        <title>Genomes of trombidid mites reveal novel predicted allergens and laterally-transferred genes associated with secondary metabolism.</title>
        <authorList>
            <person name="Dong X."/>
            <person name="Chaisiri K."/>
            <person name="Xia D."/>
            <person name="Armstrong S.D."/>
            <person name="Fang Y."/>
            <person name="Donnelly M.J."/>
            <person name="Kadowaki T."/>
            <person name="McGarry J.W."/>
            <person name="Darby A.C."/>
            <person name="Makepeace B.L."/>
        </authorList>
    </citation>
    <scope>NUCLEOTIDE SEQUENCE [LARGE SCALE GENOMIC DNA]</scope>
    <source>
        <strain evidence="10">UoL-WK</strain>
    </source>
</reference>
<dbReference type="InterPro" id="IPR032815">
    <property type="entry name" value="S8_pro-domain"/>
</dbReference>
<keyword evidence="7" id="KW-0865">Zymogen</keyword>
<gene>
    <name evidence="10" type="ORF">B4U79_02356</name>
</gene>
<evidence type="ECO:0000256" key="1">
    <source>
        <dbReference type="ARBA" id="ARBA00005325"/>
    </source>
</evidence>
<dbReference type="Gene3D" id="2.60.120.260">
    <property type="entry name" value="Galactose-binding domain-like"/>
    <property type="match status" value="1"/>
</dbReference>
<keyword evidence="3" id="KW-0165">Cleavage on pair of basic residues</keyword>
<dbReference type="Proteomes" id="UP000285301">
    <property type="component" value="Unassembled WGS sequence"/>
</dbReference>
<dbReference type="AlphaFoldDB" id="A0A3S3P774"/>
<accession>A0A3S3P774</accession>
<dbReference type="STRING" id="1965070.A0A3S3P774"/>